<organism evidence="1 2">
    <name type="scientific">Oceanispirochaeta crateris</name>
    <dbReference type="NCBI Taxonomy" id="2518645"/>
    <lineage>
        <taxon>Bacteria</taxon>
        <taxon>Pseudomonadati</taxon>
        <taxon>Spirochaetota</taxon>
        <taxon>Spirochaetia</taxon>
        <taxon>Spirochaetales</taxon>
        <taxon>Spirochaetaceae</taxon>
        <taxon>Oceanispirochaeta</taxon>
    </lineage>
</organism>
<sequence>MGKEFYSKGLQFECTQCGHCCRHEPGYVFLSEKDVINLLSYLSISQDEFIKKYCRIVDVGFFRRVSLIEKPNNDCIFWQNGLGCSVYEARPLQCRSYPFWSAIVDSKESWQEESQSCPGMNHGKLYKEEEIQDWLKGRELDPPFDIDS</sequence>
<dbReference type="Pfam" id="PF03692">
    <property type="entry name" value="CxxCxxCC"/>
    <property type="match status" value="1"/>
</dbReference>
<dbReference type="KEGG" id="ock:EXM22_05950"/>
<evidence type="ECO:0000313" key="1">
    <source>
        <dbReference type="EMBL" id="QEN07550.1"/>
    </source>
</evidence>
<dbReference type="InterPro" id="IPR005358">
    <property type="entry name" value="Puta_zinc/iron-chelating_dom"/>
</dbReference>
<protein>
    <submittedName>
        <fullName evidence="1">YkgJ family cysteine cluster protein</fullName>
    </submittedName>
</protein>
<dbReference type="OrthoDB" id="9810361at2"/>
<dbReference type="RefSeq" id="WP_149485630.1">
    <property type="nucleotide sequence ID" value="NZ_CP036150.1"/>
</dbReference>
<keyword evidence="2" id="KW-1185">Reference proteome</keyword>
<dbReference type="Proteomes" id="UP000324209">
    <property type="component" value="Chromosome"/>
</dbReference>
<dbReference type="AlphaFoldDB" id="A0A5C1QKT1"/>
<gene>
    <name evidence="1" type="ORF">EXM22_05950</name>
</gene>
<reference evidence="1 2" key="1">
    <citation type="submission" date="2019-02" db="EMBL/GenBank/DDBJ databases">
        <title>Complete Genome Sequence and Methylome Analysis of free living Spirochaetas.</title>
        <authorList>
            <person name="Fomenkov A."/>
            <person name="Dubinina G."/>
            <person name="Leshcheva N."/>
            <person name="Mikheeva N."/>
            <person name="Grabovich M."/>
            <person name="Vincze T."/>
            <person name="Roberts R.J."/>
        </authorList>
    </citation>
    <scope>NUCLEOTIDE SEQUENCE [LARGE SCALE GENOMIC DNA]</scope>
    <source>
        <strain evidence="1 2">K2</strain>
    </source>
</reference>
<name>A0A5C1QKT1_9SPIO</name>
<dbReference type="PANTHER" id="PTHR35866:SF1">
    <property type="entry name" value="YKGJ FAMILY CYSTEINE CLUSTER PROTEIN"/>
    <property type="match status" value="1"/>
</dbReference>
<proteinExistence type="predicted"/>
<dbReference type="EMBL" id="CP036150">
    <property type="protein sequence ID" value="QEN07550.1"/>
    <property type="molecule type" value="Genomic_DNA"/>
</dbReference>
<dbReference type="PANTHER" id="PTHR35866">
    <property type="entry name" value="PUTATIVE-RELATED"/>
    <property type="match status" value="1"/>
</dbReference>
<evidence type="ECO:0000313" key="2">
    <source>
        <dbReference type="Proteomes" id="UP000324209"/>
    </source>
</evidence>
<accession>A0A5C1QKT1</accession>